<sequence length="108" mass="12699">MASVYDVYGLRSRELGDQLDQLAAALDVRWEERHSEYRGVYHHAPVGDGEFLVQSNDLRDESGSYLQLPNFPEHRFLLFVNEHDSPDDVRRRLGGLPQWEFLRRRTLD</sequence>
<evidence type="ECO:0000313" key="2">
    <source>
        <dbReference type="Proteomes" id="UP000198210"/>
    </source>
</evidence>
<gene>
    <name evidence="1" type="ORF">GA0074704_5049</name>
</gene>
<evidence type="ECO:0000313" key="1">
    <source>
        <dbReference type="EMBL" id="SCG74494.1"/>
    </source>
</evidence>
<organism evidence="1 2">
    <name type="scientific">Micromonospora siamensis</name>
    <dbReference type="NCBI Taxonomy" id="299152"/>
    <lineage>
        <taxon>Bacteria</taxon>
        <taxon>Bacillati</taxon>
        <taxon>Actinomycetota</taxon>
        <taxon>Actinomycetes</taxon>
        <taxon>Micromonosporales</taxon>
        <taxon>Micromonosporaceae</taxon>
        <taxon>Micromonospora</taxon>
    </lineage>
</organism>
<protein>
    <submittedName>
        <fullName evidence="1">Uncharacterized protein</fullName>
    </submittedName>
</protein>
<dbReference type="AlphaFoldDB" id="A0A1C5JV83"/>
<keyword evidence="2" id="KW-1185">Reference proteome</keyword>
<dbReference type="EMBL" id="LT607751">
    <property type="protein sequence ID" value="SCG74494.1"/>
    <property type="molecule type" value="Genomic_DNA"/>
</dbReference>
<proteinExistence type="predicted"/>
<reference evidence="1 2" key="1">
    <citation type="submission" date="2016-06" db="EMBL/GenBank/DDBJ databases">
        <authorList>
            <person name="Kjaerup R.B."/>
            <person name="Dalgaard T.S."/>
            <person name="Juul-Madsen H.R."/>
        </authorList>
    </citation>
    <scope>NUCLEOTIDE SEQUENCE [LARGE SCALE GENOMIC DNA]</scope>
    <source>
        <strain evidence="1 2">DSM 45097</strain>
    </source>
</reference>
<dbReference type="RefSeq" id="WP_157743792.1">
    <property type="nucleotide sequence ID" value="NZ_JBHLYF010000029.1"/>
</dbReference>
<accession>A0A1C5JV83</accession>
<dbReference type="Proteomes" id="UP000198210">
    <property type="component" value="Chromosome I"/>
</dbReference>
<name>A0A1C5JV83_9ACTN</name>